<evidence type="ECO:0000256" key="4">
    <source>
        <dbReference type="ARBA" id="ARBA00022692"/>
    </source>
</evidence>
<dbReference type="InterPro" id="IPR052031">
    <property type="entry name" value="Membrane_Transporter-Flippase"/>
</dbReference>
<dbReference type="PANTHER" id="PTHR43549:SF3">
    <property type="entry name" value="MULTIDRUG RESISTANCE PROTEIN YPNP-RELATED"/>
    <property type="match status" value="1"/>
</dbReference>
<dbReference type="PANTHER" id="PTHR43549">
    <property type="entry name" value="MULTIDRUG RESISTANCE PROTEIN YPNP-RELATED"/>
    <property type="match status" value="1"/>
</dbReference>
<dbReference type="Proteomes" id="UP000594637">
    <property type="component" value="Chromosome"/>
</dbReference>
<feature type="transmembrane region" description="Helical" evidence="7">
    <location>
        <begin position="420"/>
        <end position="436"/>
    </location>
</feature>
<evidence type="ECO:0000256" key="3">
    <source>
        <dbReference type="ARBA" id="ARBA00022475"/>
    </source>
</evidence>
<keyword evidence="3" id="KW-1003">Cell membrane</keyword>
<proteinExistence type="predicted"/>
<dbReference type="NCBIfam" id="TIGR00797">
    <property type="entry name" value="matE"/>
    <property type="match status" value="1"/>
</dbReference>
<sequence>MPTPLTEGTPWRVIGAFTVPLVLGNIIQQAYQLADTIVVGRFLGVLPLASVGATGVLLFLVIGFSFGMTSGLTIPLSQAYGAQDEVAVRRSVAAGTLVSVALTVVLTVIGTVLLRPLLVLFRTPAELMDDAMSYGLVCFATSCAIVAFNYLSAIIRAVGDSRTPLVFLAIASGLNIVLDIALIAWFGMGVEGAAYATAIAEVASALLCLWWIRLRFPVFHLRREDWRVTRAELAHHLRMGAPLGFNMSIIAIGAVAMQVRLNELGSDAVAAFTTAIRIDGLANSTLSSIGLAVSTYVAQNFGARRLDRVRLGVRQGNVLALVTSLVLALILVPTAAPLSRVFVGDGSEQVVTLSAQAVIMFSLTYWILAILYVMRGALQGLGKMRAPFYSGVAELVMRVIAAVWLGGLFGYLGVCASEPLAWVGAVALLVPAYLRTRRRLLGDDARTARSGVVT</sequence>
<feature type="transmembrane region" description="Helical" evidence="7">
    <location>
        <begin position="281"/>
        <end position="298"/>
    </location>
</feature>
<dbReference type="CDD" id="cd13138">
    <property type="entry name" value="MATE_yoeA_like"/>
    <property type="match status" value="1"/>
</dbReference>
<accession>A0A7T0LL83</accession>
<evidence type="ECO:0000256" key="5">
    <source>
        <dbReference type="ARBA" id="ARBA00022989"/>
    </source>
</evidence>
<evidence type="ECO:0000256" key="7">
    <source>
        <dbReference type="SAM" id="Phobius"/>
    </source>
</evidence>
<keyword evidence="2" id="KW-0813">Transport</keyword>
<dbReference type="Pfam" id="PF01554">
    <property type="entry name" value="MatE"/>
    <property type="match status" value="2"/>
</dbReference>
<keyword evidence="6 7" id="KW-0472">Membrane</keyword>
<keyword evidence="4 7" id="KW-0812">Transmembrane</keyword>
<feature type="transmembrane region" description="Helical" evidence="7">
    <location>
        <begin position="92"/>
        <end position="114"/>
    </location>
</feature>
<dbReference type="RefSeq" id="WP_166857572.1">
    <property type="nucleotide sequence ID" value="NZ_CP063989.1"/>
</dbReference>
<feature type="transmembrane region" description="Helical" evidence="7">
    <location>
        <begin position="243"/>
        <end position="261"/>
    </location>
</feature>
<keyword evidence="5 7" id="KW-1133">Transmembrane helix</keyword>
<feature type="transmembrane region" description="Helical" evidence="7">
    <location>
        <begin position="48"/>
        <end position="72"/>
    </location>
</feature>
<keyword evidence="9" id="KW-1185">Reference proteome</keyword>
<dbReference type="EMBL" id="CP063989">
    <property type="protein sequence ID" value="QPL05501.1"/>
    <property type="molecule type" value="Genomic_DNA"/>
</dbReference>
<dbReference type="GO" id="GO:0042910">
    <property type="term" value="F:xenobiotic transmembrane transporter activity"/>
    <property type="evidence" value="ECO:0007669"/>
    <property type="project" value="InterPro"/>
</dbReference>
<evidence type="ECO:0000313" key="8">
    <source>
        <dbReference type="EMBL" id="QPL05501.1"/>
    </source>
</evidence>
<evidence type="ECO:0000256" key="2">
    <source>
        <dbReference type="ARBA" id="ARBA00022448"/>
    </source>
</evidence>
<comment type="subcellular location">
    <subcellularLocation>
        <location evidence="1">Cell membrane</location>
        <topology evidence="1">Multi-pass membrane protein</topology>
    </subcellularLocation>
</comment>
<name>A0A7T0LL83_9ACTO</name>
<reference evidence="8 9" key="1">
    <citation type="submission" date="2020-11" db="EMBL/GenBank/DDBJ databases">
        <title>Actinomyces sp. ZJ750.</title>
        <authorList>
            <person name="Zhou J."/>
        </authorList>
    </citation>
    <scope>NUCLEOTIDE SEQUENCE [LARGE SCALE GENOMIC DNA]</scope>
    <source>
        <strain evidence="8 9">ZJ750</strain>
    </source>
</reference>
<feature type="transmembrane region" description="Helical" evidence="7">
    <location>
        <begin position="350"/>
        <end position="374"/>
    </location>
</feature>
<dbReference type="GO" id="GO:0015297">
    <property type="term" value="F:antiporter activity"/>
    <property type="evidence" value="ECO:0007669"/>
    <property type="project" value="InterPro"/>
</dbReference>
<dbReference type="InterPro" id="IPR048279">
    <property type="entry name" value="MdtK-like"/>
</dbReference>
<gene>
    <name evidence="8" type="ORF">ID810_00400</name>
</gene>
<evidence type="ECO:0000256" key="1">
    <source>
        <dbReference type="ARBA" id="ARBA00004651"/>
    </source>
</evidence>
<dbReference type="GO" id="GO:0005886">
    <property type="term" value="C:plasma membrane"/>
    <property type="evidence" value="ECO:0007669"/>
    <property type="project" value="UniProtKB-SubCell"/>
</dbReference>
<evidence type="ECO:0000313" key="9">
    <source>
        <dbReference type="Proteomes" id="UP000594637"/>
    </source>
</evidence>
<dbReference type="PIRSF" id="PIRSF006603">
    <property type="entry name" value="DinF"/>
    <property type="match status" value="1"/>
</dbReference>
<feature type="transmembrane region" description="Helical" evidence="7">
    <location>
        <begin position="395"/>
        <end position="414"/>
    </location>
</feature>
<dbReference type="InterPro" id="IPR002528">
    <property type="entry name" value="MATE_fam"/>
</dbReference>
<evidence type="ECO:0000256" key="6">
    <source>
        <dbReference type="ARBA" id="ARBA00023136"/>
    </source>
</evidence>
<feature type="transmembrane region" description="Helical" evidence="7">
    <location>
        <begin position="192"/>
        <end position="212"/>
    </location>
</feature>
<feature type="transmembrane region" description="Helical" evidence="7">
    <location>
        <begin position="318"/>
        <end position="338"/>
    </location>
</feature>
<dbReference type="KEGG" id="arep:ID810_00400"/>
<protein>
    <submittedName>
        <fullName evidence="8">MATE family efflux transporter</fullName>
    </submittedName>
</protein>
<dbReference type="AlphaFoldDB" id="A0A7T0LL83"/>
<organism evidence="8 9">
    <name type="scientific">Actinomyces respiraculi</name>
    <dbReference type="NCBI Taxonomy" id="2744574"/>
    <lineage>
        <taxon>Bacteria</taxon>
        <taxon>Bacillati</taxon>
        <taxon>Actinomycetota</taxon>
        <taxon>Actinomycetes</taxon>
        <taxon>Actinomycetales</taxon>
        <taxon>Actinomycetaceae</taxon>
        <taxon>Actinomyces</taxon>
    </lineage>
</organism>
<feature type="transmembrane region" description="Helical" evidence="7">
    <location>
        <begin position="165"/>
        <end position="186"/>
    </location>
</feature>
<feature type="transmembrane region" description="Helical" evidence="7">
    <location>
        <begin position="134"/>
        <end position="153"/>
    </location>
</feature>